<keyword evidence="1 4" id="KW-0645">Protease</keyword>
<keyword evidence="8" id="KW-1185">Reference proteome</keyword>
<dbReference type="InterPro" id="IPR036852">
    <property type="entry name" value="Peptidase_S8/S53_dom_sf"/>
</dbReference>
<keyword evidence="3 4" id="KW-0720">Serine protease</keyword>
<dbReference type="Proteomes" id="UP001305498">
    <property type="component" value="Chromosome"/>
</dbReference>
<evidence type="ECO:0000259" key="6">
    <source>
        <dbReference type="Pfam" id="PF00082"/>
    </source>
</evidence>
<name>A0AA97I8L2_9MICO</name>
<evidence type="ECO:0000313" key="7">
    <source>
        <dbReference type="EMBL" id="WOF24615.1"/>
    </source>
</evidence>
<protein>
    <submittedName>
        <fullName evidence="7">S8 family serine peptidase</fullName>
    </submittedName>
</protein>
<dbReference type="PROSITE" id="PS51892">
    <property type="entry name" value="SUBTILASE"/>
    <property type="match status" value="1"/>
</dbReference>
<feature type="compositionally biased region" description="Basic and acidic residues" evidence="5">
    <location>
        <begin position="581"/>
        <end position="594"/>
    </location>
</feature>
<dbReference type="Pfam" id="PF00082">
    <property type="entry name" value="Peptidase_S8"/>
    <property type="match status" value="1"/>
</dbReference>
<evidence type="ECO:0000313" key="8">
    <source>
        <dbReference type="Proteomes" id="UP001305498"/>
    </source>
</evidence>
<dbReference type="AlphaFoldDB" id="A0AA97I8L2"/>
<evidence type="ECO:0000256" key="1">
    <source>
        <dbReference type="ARBA" id="ARBA00022670"/>
    </source>
</evidence>
<evidence type="ECO:0000256" key="4">
    <source>
        <dbReference type="PROSITE-ProRule" id="PRU01240"/>
    </source>
</evidence>
<feature type="active site" description="Charge relay system" evidence="4">
    <location>
        <position position="191"/>
    </location>
</feature>
<gene>
    <name evidence="7" type="ORF">N8K70_08175</name>
</gene>
<sequence length="688" mass="75218">MLADDSGSALSQAIDRYVRTGELRSFFDLIDDIEPYGSEDRRGPGLADIGDGFAGEQVLDVSVWAAGTLDEARARVQIIEAVLAATSGRILLRSVSSRRSYLRVSVTSDGMRDLLETSVVETVRTPPVPYLDFRDWRDLGVGDIRRAETSGAVVGVLDDSPESAHPLLNGLVLSDDSLAPPDYQWQQRGSHGSEVIGRVLYPRLHEELRDLTALTAVGAVRVVRVLEPDPQRGGDATRFPTYALPHEVVAQGIRHLHDTYGVKIFNMSVGYSEPYSDLHVGPLTETLDDLIRELDIVIVVPTGNAGITLDARTVSGHHIIDDKPDYFFTPEHRIAEPAPAALAVTVGSIALSGAAAELGRIGSRAVAEAEEASPFSRSGPGLGTAQKRLNKPELTHYGGNIVVNDSGHAVRNDLGASLVSTSYRAGDGRLFAVVNGTSFAAPAVARVAADISYEYPDASANLIRALLASSAAHPVPAAVLPELHNRSKIYGYGKPRRERAIASDQNRVTMTYEGTMSTDTVQIHPFPVPELFRRGSGGERAITVALAFDPPVRRQRREYLAGAMKIDVYRDIDPDELAEILKKQDPDDPNEPIKGRQRLNLEPGSNSFTNSTLHVRRWSAKNSFVNDDETFFVVVTHKAQTWARDDPQYKQQRYALAVTLEDQHLVQADLYQLLTQQVQVPARVRLRA</sequence>
<dbReference type="Gene3D" id="3.40.50.200">
    <property type="entry name" value="Peptidase S8/S53 domain"/>
    <property type="match status" value="1"/>
</dbReference>
<dbReference type="PRINTS" id="PR00723">
    <property type="entry name" value="SUBTILISIN"/>
</dbReference>
<accession>A0AA97I8L2</accession>
<proteinExistence type="inferred from homology"/>
<reference evidence="7 8" key="1">
    <citation type="submission" date="2023-02" db="EMBL/GenBank/DDBJ databases">
        <title>Microbacterium betulae sp. nov., isolated from birch wood.</title>
        <authorList>
            <person name="Pasciak M."/>
            <person name="Pawlik K.J."/>
            <person name="Martynowski D."/>
            <person name="Laczmanski L."/>
            <person name="Ciekot J."/>
            <person name="Szponar B."/>
            <person name="Wojcik-Fatla A."/>
            <person name="Mackiewicz B."/>
            <person name="Farian E."/>
            <person name="Cholewa G."/>
            <person name="Cholewa A."/>
            <person name="Dutkiewicz J."/>
        </authorList>
    </citation>
    <scope>NUCLEOTIDE SEQUENCE [LARGE SCALE GENOMIC DNA]</scope>
    <source>
        <strain evidence="7 8">AB</strain>
    </source>
</reference>
<dbReference type="GO" id="GO:0004252">
    <property type="term" value="F:serine-type endopeptidase activity"/>
    <property type="evidence" value="ECO:0007669"/>
    <property type="project" value="UniProtKB-UniRule"/>
</dbReference>
<dbReference type="GO" id="GO:0006508">
    <property type="term" value="P:proteolysis"/>
    <property type="evidence" value="ECO:0007669"/>
    <property type="project" value="UniProtKB-KW"/>
</dbReference>
<comment type="similarity">
    <text evidence="4">Belongs to the peptidase S8 family.</text>
</comment>
<dbReference type="EMBL" id="CP118157">
    <property type="protein sequence ID" value="WOF24615.1"/>
    <property type="molecule type" value="Genomic_DNA"/>
</dbReference>
<dbReference type="SUPFAM" id="SSF52743">
    <property type="entry name" value="Subtilisin-like"/>
    <property type="match status" value="1"/>
</dbReference>
<evidence type="ECO:0000256" key="5">
    <source>
        <dbReference type="SAM" id="MobiDB-lite"/>
    </source>
</evidence>
<dbReference type="RefSeq" id="WP_317141088.1">
    <property type="nucleotide sequence ID" value="NZ_CP118157.1"/>
</dbReference>
<feature type="domain" description="Peptidase S8/S53" evidence="6">
    <location>
        <begin position="150"/>
        <end position="493"/>
    </location>
</feature>
<organism evidence="7 8">
    <name type="scientific">Microbacterium betulae</name>
    <dbReference type="NCBI Taxonomy" id="2981139"/>
    <lineage>
        <taxon>Bacteria</taxon>
        <taxon>Bacillati</taxon>
        <taxon>Actinomycetota</taxon>
        <taxon>Actinomycetes</taxon>
        <taxon>Micrococcales</taxon>
        <taxon>Microbacteriaceae</taxon>
        <taxon>Microbacterium</taxon>
    </lineage>
</organism>
<feature type="region of interest" description="Disordered" evidence="5">
    <location>
        <begin position="581"/>
        <end position="605"/>
    </location>
</feature>
<evidence type="ECO:0000256" key="3">
    <source>
        <dbReference type="ARBA" id="ARBA00022825"/>
    </source>
</evidence>
<dbReference type="InterPro" id="IPR015500">
    <property type="entry name" value="Peptidase_S8_subtilisin-rel"/>
</dbReference>
<dbReference type="KEGG" id="mbet:N8K70_08175"/>
<keyword evidence="2 4" id="KW-0378">Hydrolase</keyword>
<evidence type="ECO:0000256" key="2">
    <source>
        <dbReference type="ARBA" id="ARBA00022801"/>
    </source>
</evidence>
<dbReference type="InterPro" id="IPR000209">
    <property type="entry name" value="Peptidase_S8/S53_dom"/>
</dbReference>
<feature type="active site" description="Charge relay system" evidence="4">
    <location>
        <position position="158"/>
    </location>
</feature>
<feature type="active site" description="Charge relay system" evidence="4">
    <location>
        <position position="438"/>
    </location>
</feature>